<reference evidence="2" key="1">
    <citation type="submission" date="2018-08" db="EMBL/GenBank/DDBJ databases">
        <title>Identification of Burkholderia cepacia strains that express a Burkholderia pseudomallei-like capsular polysaccharide.</title>
        <authorList>
            <person name="Burtnick M.N."/>
            <person name="Vongsouvath M."/>
            <person name="Newton P."/>
            <person name="Wuthiekanun V."/>
            <person name="Limmathurotsakul D."/>
            <person name="Brett P.J."/>
            <person name="Chantratita N."/>
            <person name="Dance D.A."/>
        </authorList>
    </citation>
    <scope>NUCLEOTIDE SEQUENCE</scope>
    <source>
        <strain evidence="2">SBXCC001</strain>
    </source>
</reference>
<dbReference type="Proteomes" id="UP001272137">
    <property type="component" value="Unassembled WGS sequence"/>
</dbReference>
<organism evidence="2 3">
    <name type="scientific">Burkholderia thailandensis</name>
    <dbReference type="NCBI Taxonomy" id="57975"/>
    <lineage>
        <taxon>Bacteria</taxon>
        <taxon>Pseudomonadati</taxon>
        <taxon>Pseudomonadota</taxon>
        <taxon>Betaproteobacteria</taxon>
        <taxon>Burkholderiales</taxon>
        <taxon>Burkholderiaceae</taxon>
        <taxon>Burkholderia</taxon>
        <taxon>pseudomallei group</taxon>
    </lineage>
</organism>
<accession>A0AAW9D6Q6</accession>
<comment type="caution">
    <text evidence="2">The sequence shown here is derived from an EMBL/GenBank/DDBJ whole genome shotgun (WGS) entry which is preliminary data.</text>
</comment>
<dbReference type="AlphaFoldDB" id="A0AAW9D6Q6"/>
<evidence type="ECO:0000256" key="1">
    <source>
        <dbReference type="SAM" id="MobiDB-lite"/>
    </source>
</evidence>
<gene>
    <name evidence="2" type="ORF">C7S16_1555</name>
</gene>
<evidence type="ECO:0000313" key="2">
    <source>
        <dbReference type="EMBL" id="MDW9257661.1"/>
    </source>
</evidence>
<evidence type="ECO:0000313" key="3">
    <source>
        <dbReference type="Proteomes" id="UP001272137"/>
    </source>
</evidence>
<protein>
    <submittedName>
        <fullName evidence="2">Uncharacterized protein</fullName>
    </submittedName>
</protein>
<feature type="region of interest" description="Disordered" evidence="1">
    <location>
        <begin position="26"/>
        <end position="48"/>
    </location>
</feature>
<sequence>MRGHRWRGAARRIVFGAGIPAAAVKRSRRKRQAARGTRCGLSRAFEAG</sequence>
<proteinExistence type="predicted"/>
<name>A0AAW9D6Q6_BURTH</name>
<dbReference type="EMBL" id="QXCT01000002">
    <property type="protein sequence ID" value="MDW9257661.1"/>
    <property type="molecule type" value="Genomic_DNA"/>
</dbReference>